<feature type="transmembrane region" description="Helical" evidence="1">
    <location>
        <begin position="311"/>
        <end position="333"/>
    </location>
</feature>
<feature type="transmembrane region" description="Helical" evidence="1">
    <location>
        <begin position="12"/>
        <end position="32"/>
    </location>
</feature>
<dbReference type="EMBL" id="SJFN01000048">
    <property type="protein sequence ID" value="TBW33020.1"/>
    <property type="molecule type" value="Genomic_DNA"/>
</dbReference>
<dbReference type="RefSeq" id="WP_131311607.1">
    <property type="nucleotide sequence ID" value="NZ_SJFN01000048.1"/>
</dbReference>
<dbReference type="OrthoDB" id="9772884at2"/>
<feature type="transmembrane region" description="Helical" evidence="1">
    <location>
        <begin position="384"/>
        <end position="403"/>
    </location>
</feature>
<feature type="transmembrane region" description="Helical" evidence="1">
    <location>
        <begin position="181"/>
        <end position="197"/>
    </location>
</feature>
<evidence type="ECO:0000313" key="2">
    <source>
        <dbReference type="EMBL" id="TBW33020.1"/>
    </source>
</evidence>
<proteinExistence type="predicted"/>
<feature type="transmembrane region" description="Helical" evidence="1">
    <location>
        <begin position="232"/>
        <end position="257"/>
    </location>
</feature>
<protein>
    <recommendedName>
        <fullName evidence="4">YfhO family protein</fullName>
    </recommendedName>
</protein>
<dbReference type="PANTHER" id="PTHR38454:SF1">
    <property type="entry name" value="INTEGRAL MEMBRANE PROTEIN"/>
    <property type="match status" value="1"/>
</dbReference>
<feature type="transmembrane region" description="Helical" evidence="1">
    <location>
        <begin position="110"/>
        <end position="127"/>
    </location>
</feature>
<reference evidence="2 3" key="1">
    <citation type="submission" date="2019-02" db="EMBL/GenBank/DDBJ databases">
        <title>Siculibacillus lacustris gen. nov., sp. nov., a new rosette-forming bacterium isolated from a freshwater crater lake (Lake St. Ana, Romania).</title>
        <authorList>
            <person name="Felfoldi T."/>
            <person name="Marton Z."/>
            <person name="Szabo A."/>
            <person name="Mentes A."/>
            <person name="Boka K."/>
            <person name="Marialigeti K."/>
            <person name="Mathe I."/>
            <person name="Koncz M."/>
            <person name="Schumann P."/>
            <person name="Toth E."/>
        </authorList>
    </citation>
    <scope>NUCLEOTIDE SEQUENCE [LARGE SCALE GENOMIC DNA]</scope>
    <source>
        <strain evidence="2 3">SA-279</strain>
    </source>
</reference>
<gene>
    <name evidence="2" type="ORF">EYW49_21075</name>
</gene>
<feature type="transmembrane region" description="Helical" evidence="1">
    <location>
        <begin position="478"/>
        <end position="497"/>
    </location>
</feature>
<feature type="transmembrane region" description="Helical" evidence="1">
    <location>
        <begin position="134"/>
        <end position="152"/>
    </location>
</feature>
<keyword evidence="1" id="KW-1133">Transmembrane helix</keyword>
<dbReference type="AlphaFoldDB" id="A0A4Q9VE33"/>
<accession>A0A4Q9VE33</accession>
<feature type="transmembrane region" description="Helical" evidence="1">
    <location>
        <begin position="415"/>
        <end position="440"/>
    </location>
</feature>
<dbReference type="InterPro" id="IPR018580">
    <property type="entry name" value="Uncharacterised_YfhO"/>
</dbReference>
<organism evidence="2 3">
    <name type="scientific">Siculibacillus lacustris</name>
    <dbReference type="NCBI Taxonomy" id="1549641"/>
    <lineage>
        <taxon>Bacteria</taxon>
        <taxon>Pseudomonadati</taxon>
        <taxon>Pseudomonadota</taxon>
        <taxon>Alphaproteobacteria</taxon>
        <taxon>Hyphomicrobiales</taxon>
        <taxon>Ancalomicrobiaceae</taxon>
        <taxon>Siculibacillus</taxon>
    </lineage>
</organism>
<evidence type="ECO:0000256" key="1">
    <source>
        <dbReference type="SAM" id="Phobius"/>
    </source>
</evidence>
<keyword evidence="3" id="KW-1185">Reference proteome</keyword>
<evidence type="ECO:0000313" key="3">
    <source>
        <dbReference type="Proteomes" id="UP000292781"/>
    </source>
</evidence>
<dbReference type="PANTHER" id="PTHR38454">
    <property type="entry name" value="INTEGRAL MEMBRANE PROTEIN-RELATED"/>
    <property type="match status" value="1"/>
</dbReference>
<dbReference type="Proteomes" id="UP000292781">
    <property type="component" value="Unassembled WGS sequence"/>
</dbReference>
<keyword evidence="1" id="KW-0812">Transmembrane</keyword>
<comment type="caution">
    <text evidence="2">The sequence shown here is derived from an EMBL/GenBank/DDBJ whole genome shotgun (WGS) entry which is preliminary data.</text>
</comment>
<name>A0A4Q9VE33_9HYPH</name>
<sequence length="799" mass="86122">MSSESPRRSGAVVQPVHLVTTVVMFAAVWLVLTRPWTSGGFTVPWDAEAHFRAQLGFLAHAIHGGEGITWNPYVFSGWTQISDPQSLIFVPAFMALALFDADPSARAMDAVVFAQLGLGALAFAVWFRDRGWHPAGGMVAALAFAFGGSAAWRLQHTGQVMSFALLPIVMLCMVRMIDRRSLFWGLLAGITAGLLALGRDQIALLGLYFLIGMGVVEIFGTRGRWSRLAGSIAPALVAVVGGLAVVVVPVVMTLFLAEHSNRPEIDFIGAGKGSLHPASLITAAIADLFGQGDQAVDFWGPPSAAFGVTDIYLAQNMGAIYAGALPIFAILAYGVARARLLEREIVYQTAALVFFVLYAIGWYTPAFRLFYDVLPGVDLYRRPADATFLIGFSVALTGGWLVHRRLTDDGPPAGRFAWIVGGALFALVFAILPVAFGLHADRLALIWKPLVTAMVFTAGAALVLAVARRIGGTRATPAGVAGAIGLVAAFACLDLAWNNGPNESTAYPAATYDALNTTTTDPVVHFLHTAIDKDTGGDRRPRIELVGIGFHWPNLGMLHGFETTLGYNPLRFDFYAKATGAIDHVAIPEQKVFSALEPSYDSLLVDMLGLKWVVTGVPIDKIDPKLAAGRLPEVARFPAIPGIFPAPGRPETFVYENPRALPRVLFVDGARGVDFDAIIASGRWPEGFDPTREVLLPADALPTAVAPGEGPAGRATLAAHHNVAVDVDVEAERAGWLVLNDVWHRWWQVEVDGRPAEMNRADVLFRAVKVEPGHHRVRFTYHPFTGAWADVRARLSARR</sequence>
<feature type="transmembrane region" description="Helical" evidence="1">
    <location>
        <begin position="203"/>
        <end position="220"/>
    </location>
</feature>
<feature type="transmembrane region" description="Helical" evidence="1">
    <location>
        <begin position="446"/>
        <end position="466"/>
    </location>
</feature>
<feature type="transmembrane region" description="Helical" evidence="1">
    <location>
        <begin position="345"/>
        <end position="364"/>
    </location>
</feature>
<keyword evidence="1" id="KW-0472">Membrane</keyword>
<evidence type="ECO:0008006" key="4">
    <source>
        <dbReference type="Google" id="ProtNLM"/>
    </source>
</evidence>